<keyword evidence="5" id="KW-0287">Flowering</keyword>
<accession>A0AAN9EKF1</accession>
<evidence type="ECO:0000256" key="7">
    <source>
        <dbReference type="SAM" id="MobiDB-lite"/>
    </source>
</evidence>
<comment type="caution">
    <text evidence="8">The sequence shown here is derived from an EMBL/GenBank/DDBJ whole genome shotgun (WGS) entry which is preliminary data.</text>
</comment>
<keyword evidence="4 6" id="KW-0175">Coiled coil</keyword>
<sequence length="219" mass="25743">MARRNRGNSHRDERQGYPPEGNLIRMPPQPPRHPALLQKELELQHMEMKRLVSHNRMLFDDRIALQHELAVAKEELHRKILAIDDIRAEHELHSRELIEKGMKLESDLRETEPLKNEIIQLHAEVQKLNNLRQELFGKVQTLTQDVSRLQADNQQIHLLRDEIDGLRQELMHARSMMENEKNATVVWMAQRQTMEKKMVSMAHEVEKLRAELASAGGRY</sequence>
<name>A0AAN9EKF1_CROPI</name>
<reference evidence="8 9" key="1">
    <citation type="submission" date="2024-01" db="EMBL/GenBank/DDBJ databases">
        <title>The genomes of 5 underutilized Papilionoideae crops provide insights into root nodulation and disease resistanc.</title>
        <authorList>
            <person name="Yuan L."/>
        </authorList>
    </citation>
    <scope>NUCLEOTIDE SEQUENCE [LARGE SCALE GENOMIC DNA]</scope>
    <source>
        <strain evidence="8">ZHUSHIDOU_FW_LH</strain>
        <tissue evidence="8">Leaf</tissue>
    </source>
</reference>
<gene>
    <name evidence="8" type="ORF">RIF29_28986</name>
</gene>
<dbReference type="AlphaFoldDB" id="A0AAN9EKF1"/>
<dbReference type="PANTHER" id="PTHR33405">
    <property type="entry name" value="PROTEIN FLX-LIKE 2"/>
    <property type="match status" value="1"/>
</dbReference>
<dbReference type="GO" id="GO:0030154">
    <property type="term" value="P:cell differentiation"/>
    <property type="evidence" value="ECO:0007669"/>
    <property type="project" value="UniProtKB-KW"/>
</dbReference>
<dbReference type="InterPro" id="IPR040353">
    <property type="entry name" value="FLX/FLX-like"/>
</dbReference>
<evidence type="ECO:0008006" key="10">
    <source>
        <dbReference type="Google" id="ProtNLM"/>
    </source>
</evidence>
<evidence type="ECO:0000256" key="2">
    <source>
        <dbReference type="ARBA" id="ARBA00022473"/>
    </source>
</evidence>
<dbReference type="GO" id="GO:0009908">
    <property type="term" value="P:flower development"/>
    <property type="evidence" value="ECO:0007669"/>
    <property type="project" value="UniProtKB-KW"/>
</dbReference>
<feature type="coiled-coil region" evidence="6">
    <location>
        <begin position="114"/>
        <end position="211"/>
    </location>
</feature>
<dbReference type="EMBL" id="JAYWIO010000006">
    <property type="protein sequence ID" value="KAK7255573.1"/>
    <property type="molecule type" value="Genomic_DNA"/>
</dbReference>
<dbReference type="PANTHER" id="PTHR33405:SF20">
    <property type="entry name" value="PROTEIN FLX-LIKE 3"/>
    <property type="match status" value="1"/>
</dbReference>
<evidence type="ECO:0000256" key="4">
    <source>
        <dbReference type="ARBA" id="ARBA00023054"/>
    </source>
</evidence>
<evidence type="ECO:0000256" key="3">
    <source>
        <dbReference type="ARBA" id="ARBA00022782"/>
    </source>
</evidence>
<evidence type="ECO:0000256" key="1">
    <source>
        <dbReference type="ARBA" id="ARBA00005405"/>
    </source>
</evidence>
<evidence type="ECO:0000313" key="8">
    <source>
        <dbReference type="EMBL" id="KAK7255573.1"/>
    </source>
</evidence>
<evidence type="ECO:0000313" key="9">
    <source>
        <dbReference type="Proteomes" id="UP001372338"/>
    </source>
</evidence>
<proteinExistence type="inferred from homology"/>
<comment type="similarity">
    <text evidence="1">Belongs to the FLX family.</text>
</comment>
<keyword evidence="3" id="KW-0221">Differentiation</keyword>
<keyword evidence="2" id="KW-0217">Developmental protein</keyword>
<keyword evidence="9" id="KW-1185">Reference proteome</keyword>
<evidence type="ECO:0000256" key="5">
    <source>
        <dbReference type="ARBA" id="ARBA00023089"/>
    </source>
</evidence>
<dbReference type="Proteomes" id="UP001372338">
    <property type="component" value="Unassembled WGS sequence"/>
</dbReference>
<protein>
    <recommendedName>
        <fullName evidence="10">Protein FLX-like 3</fullName>
    </recommendedName>
</protein>
<feature type="region of interest" description="Disordered" evidence="7">
    <location>
        <begin position="1"/>
        <end position="29"/>
    </location>
</feature>
<organism evidence="8 9">
    <name type="scientific">Crotalaria pallida</name>
    <name type="common">Smooth rattlebox</name>
    <name type="synonym">Crotalaria striata</name>
    <dbReference type="NCBI Taxonomy" id="3830"/>
    <lineage>
        <taxon>Eukaryota</taxon>
        <taxon>Viridiplantae</taxon>
        <taxon>Streptophyta</taxon>
        <taxon>Embryophyta</taxon>
        <taxon>Tracheophyta</taxon>
        <taxon>Spermatophyta</taxon>
        <taxon>Magnoliopsida</taxon>
        <taxon>eudicotyledons</taxon>
        <taxon>Gunneridae</taxon>
        <taxon>Pentapetalae</taxon>
        <taxon>rosids</taxon>
        <taxon>fabids</taxon>
        <taxon>Fabales</taxon>
        <taxon>Fabaceae</taxon>
        <taxon>Papilionoideae</taxon>
        <taxon>50 kb inversion clade</taxon>
        <taxon>genistoids sensu lato</taxon>
        <taxon>core genistoids</taxon>
        <taxon>Crotalarieae</taxon>
        <taxon>Crotalaria</taxon>
    </lineage>
</organism>
<evidence type="ECO:0000256" key="6">
    <source>
        <dbReference type="SAM" id="Coils"/>
    </source>
</evidence>